<evidence type="ECO:0000256" key="3">
    <source>
        <dbReference type="ARBA" id="ARBA00022989"/>
    </source>
</evidence>
<keyword evidence="3 6" id="KW-1133">Transmembrane helix</keyword>
<evidence type="ECO:0000256" key="1">
    <source>
        <dbReference type="ARBA" id="ARBA00004167"/>
    </source>
</evidence>
<dbReference type="NCBIfam" id="TIGR01352">
    <property type="entry name" value="tonB_Cterm"/>
    <property type="match status" value="1"/>
</dbReference>
<name>A0A2U8E2J1_9BACT</name>
<dbReference type="GO" id="GO:0055085">
    <property type="term" value="P:transmembrane transport"/>
    <property type="evidence" value="ECO:0007669"/>
    <property type="project" value="InterPro"/>
</dbReference>
<evidence type="ECO:0000256" key="6">
    <source>
        <dbReference type="SAM" id="Phobius"/>
    </source>
</evidence>
<feature type="region of interest" description="Disordered" evidence="5">
    <location>
        <begin position="96"/>
        <end position="124"/>
    </location>
</feature>
<keyword evidence="9" id="KW-1185">Reference proteome</keyword>
<evidence type="ECO:0000256" key="2">
    <source>
        <dbReference type="ARBA" id="ARBA00022692"/>
    </source>
</evidence>
<dbReference type="EMBL" id="CP023004">
    <property type="protein sequence ID" value="AWI09051.1"/>
    <property type="molecule type" value="Genomic_DNA"/>
</dbReference>
<evidence type="ECO:0000259" key="7">
    <source>
        <dbReference type="PROSITE" id="PS52015"/>
    </source>
</evidence>
<comment type="subcellular location">
    <subcellularLocation>
        <location evidence="1">Membrane</location>
        <topology evidence="1">Single-pass membrane protein</topology>
    </subcellularLocation>
</comment>
<evidence type="ECO:0000256" key="5">
    <source>
        <dbReference type="SAM" id="MobiDB-lite"/>
    </source>
</evidence>
<keyword evidence="2 6" id="KW-0812">Transmembrane</keyword>
<organism evidence="8 9">
    <name type="scientific">Ereboglobus luteus</name>
    <dbReference type="NCBI Taxonomy" id="1796921"/>
    <lineage>
        <taxon>Bacteria</taxon>
        <taxon>Pseudomonadati</taxon>
        <taxon>Verrucomicrobiota</taxon>
        <taxon>Opitutia</taxon>
        <taxon>Opitutales</taxon>
        <taxon>Opitutaceae</taxon>
        <taxon>Ereboglobus</taxon>
    </lineage>
</organism>
<dbReference type="Proteomes" id="UP000244896">
    <property type="component" value="Chromosome"/>
</dbReference>
<dbReference type="KEGG" id="elut:CKA38_07180"/>
<accession>A0A2U8E2J1</accession>
<feature type="region of interest" description="Disordered" evidence="5">
    <location>
        <begin position="259"/>
        <end position="280"/>
    </location>
</feature>
<proteinExistence type="predicted"/>
<protein>
    <recommendedName>
        <fullName evidence="7">TonB C-terminal domain-containing protein</fullName>
    </recommendedName>
</protein>
<dbReference type="InterPro" id="IPR006260">
    <property type="entry name" value="TonB/TolA_C"/>
</dbReference>
<dbReference type="OrthoDB" id="196417at2"/>
<evidence type="ECO:0000256" key="4">
    <source>
        <dbReference type="ARBA" id="ARBA00023136"/>
    </source>
</evidence>
<evidence type="ECO:0000313" key="8">
    <source>
        <dbReference type="EMBL" id="AWI09051.1"/>
    </source>
</evidence>
<feature type="domain" description="TonB C-terminal" evidence="7">
    <location>
        <begin position="191"/>
        <end position="280"/>
    </location>
</feature>
<feature type="compositionally biased region" description="Pro residues" evidence="5">
    <location>
        <begin position="96"/>
        <end position="108"/>
    </location>
</feature>
<feature type="compositionally biased region" description="Low complexity" evidence="5">
    <location>
        <begin position="109"/>
        <end position="119"/>
    </location>
</feature>
<dbReference type="RefSeq" id="WP_108824865.1">
    <property type="nucleotide sequence ID" value="NZ_CP023004.1"/>
</dbReference>
<dbReference type="AlphaFoldDB" id="A0A2U8E2J1"/>
<feature type="compositionally biased region" description="Basic and acidic residues" evidence="5">
    <location>
        <begin position="263"/>
        <end position="280"/>
    </location>
</feature>
<dbReference type="SUPFAM" id="SSF74653">
    <property type="entry name" value="TolA/TonB C-terminal domain"/>
    <property type="match status" value="1"/>
</dbReference>
<dbReference type="InterPro" id="IPR037682">
    <property type="entry name" value="TonB_C"/>
</dbReference>
<evidence type="ECO:0000313" key="9">
    <source>
        <dbReference type="Proteomes" id="UP000244896"/>
    </source>
</evidence>
<dbReference type="Pfam" id="PF13103">
    <property type="entry name" value="TonB_2"/>
    <property type="match status" value="1"/>
</dbReference>
<gene>
    <name evidence="8" type="ORF">CKA38_07180</name>
</gene>
<dbReference type="GO" id="GO:0016020">
    <property type="term" value="C:membrane"/>
    <property type="evidence" value="ECO:0007669"/>
    <property type="project" value="UniProtKB-SubCell"/>
</dbReference>
<sequence>MGHAASMHAHSPGSYSISLMIHGAVVLAVLLSTYYLSDVRKKPSSQIIELVAGPGDDYMARQAPALGTPETINPVPDLNLSPLEPVVEPPPQPVVTPAPNTPVIPPPKKTVAPKTTPKTETPPKRISKAEFDKLNASKNKNLPSQKINKTKSQKKVVAPKIGQGVAKGVLGGIGSGAGAGGTALTAAERGQMEAYFALLAQRIRQAQEKPEGLSSELVVRIEFQVYSNGTIGAVKIVRSSGNRAFDDSVLKAIRTVRPIGPRPDGKSGAKVADFRMREED</sequence>
<reference evidence="8 9" key="1">
    <citation type="journal article" date="2018" name="Syst. Appl. Microbiol.">
        <title>Ereboglobus luteus gen. nov. sp. nov. from cockroach guts, and new insights into the oxygen relationship of the genera Opitutus and Didymococcus (Verrucomicrobia: Opitutaceae).</title>
        <authorList>
            <person name="Tegtmeier D."/>
            <person name="Belitz A."/>
            <person name="Radek R."/>
            <person name="Heimerl T."/>
            <person name="Brune A."/>
        </authorList>
    </citation>
    <scope>NUCLEOTIDE SEQUENCE [LARGE SCALE GENOMIC DNA]</scope>
    <source>
        <strain evidence="8 9">Ho45</strain>
    </source>
</reference>
<dbReference type="Gene3D" id="3.30.1150.10">
    <property type="match status" value="1"/>
</dbReference>
<dbReference type="PROSITE" id="PS52015">
    <property type="entry name" value="TONB_CTD"/>
    <property type="match status" value="1"/>
</dbReference>
<feature type="transmembrane region" description="Helical" evidence="6">
    <location>
        <begin position="15"/>
        <end position="36"/>
    </location>
</feature>
<keyword evidence="4 6" id="KW-0472">Membrane</keyword>